<name>A0A1D3K687_PSEVE</name>
<sequence length="209" mass="22699">MRVVAVVVGVLVLCALSAFAGLTAGINLNPQSTVRFVPDWGSVGDWVSGVGALLAVIASLYMVQRSERFQLARDSEQVMLTQEPSMAWLTLHIACKGLRSCTVMDLRIGHGGKCSSLKHALSDRNKGVFPARLEPGEMVQLDWSGRDLIPTLQTICHLGLKNTDGLYFEVVTGISVHRFGLDTLTLEELQTGADAFDISLTKREDGLPF</sequence>
<accession>A0A1D3K687</accession>
<keyword evidence="2" id="KW-0732">Signal</keyword>
<evidence type="ECO:0000256" key="1">
    <source>
        <dbReference type="SAM" id="Phobius"/>
    </source>
</evidence>
<evidence type="ECO:0000313" key="3">
    <source>
        <dbReference type="EMBL" id="SBW83755.1"/>
    </source>
</evidence>
<feature type="chain" id="PRO_5008916500" evidence="2">
    <location>
        <begin position="21"/>
        <end position="209"/>
    </location>
</feature>
<keyword evidence="1" id="KW-1133">Transmembrane helix</keyword>
<feature type="signal peptide" evidence="2">
    <location>
        <begin position="1"/>
        <end position="20"/>
    </location>
</feature>
<keyword evidence="1" id="KW-0812">Transmembrane</keyword>
<dbReference type="Proteomes" id="UP000245431">
    <property type="component" value="Chromosome PVE_r1"/>
</dbReference>
<proteinExistence type="predicted"/>
<reference evidence="4" key="1">
    <citation type="submission" date="2016-07" db="EMBL/GenBank/DDBJ databases">
        <authorList>
            <person name="Florea S."/>
            <person name="Webb J.S."/>
            <person name="Jaromczyk J."/>
            <person name="Schardl C.L."/>
        </authorList>
    </citation>
    <scope>NUCLEOTIDE SEQUENCE [LARGE SCALE GENOMIC DNA]</scope>
    <source>
        <strain evidence="4">1YdBTEX2</strain>
    </source>
</reference>
<dbReference type="AlphaFoldDB" id="A0A1D3K687"/>
<protein>
    <submittedName>
        <fullName evidence="3">Uncharacterized protein</fullName>
    </submittedName>
</protein>
<feature type="transmembrane region" description="Helical" evidence="1">
    <location>
        <begin position="44"/>
        <end position="63"/>
    </location>
</feature>
<keyword evidence="1" id="KW-0472">Membrane</keyword>
<evidence type="ECO:0000313" key="4">
    <source>
        <dbReference type="Proteomes" id="UP000245431"/>
    </source>
</evidence>
<dbReference type="EMBL" id="LT599583">
    <property type="protein sequence ID" value="SBW83755.1"/>
    <property type="molecule type" value="Genomic_DNA"/>
</dbReference>
<evidence type="ECO:0000256" key="2">
    <source>
        <dbReference type="SAM" id="SignalP"/>
    </source>
</evidence>
<organism evidence="3 4">
    <name type="scientific">Pseudomonas veronii 1YdBTEX2</name>
    <dbReference type="NCBI Taxonomy" id="1295141"/>
    <lineage>
        <taxon>Bacteria</taxon>
        <taxon>Pseudomonadati</taxon>
        <taxon>Pseudomonadota</taxon>
        <taxon>Gammaproteobacteria</taxon>
        <taxon>Pseudomonadales</taxon>
        <taxon>Pseudomonadaceae</taxon>
        <taxon>Pseudomonas</taxon>
    </lineage>
</organism>
<gene>
    <name evidence="3" type="ORF">PVE_R1G5876</name>
</gene>